<name>A0ABV0EXF5_9ENTE</name>
<protein>
    <recommendedName>
        <fullName evidence="3">Tetratricopeptide repeat protein</fullName>
    </recommendedName>
</protein>
<sequence>MLYKYDVKHSQLKKELMQQVNNGDNPFKVALFAATQIFLSIVNDKKYIDDEEASDFYHFLYNMTKNELSPKANYEGETAEFFDLLVVYYLLVEHVDIMRDFPDTVCWVPGLTPSQRRIMLTWPKTFVLSLFEVKQQGETVVYRDLNTRKLHDIDLPASNIHLTVDENKQNTVLALLVPIGKTYLSTQPIFYPIDDFTFADIKWMERYKAKGFEESCFYGDDLLSSYYRYSKQKNLCMKNTQATKSELEDLSFYPANRVLRETDQVMAQRLLKQHVFFREFEHYAQAEKLLTKVISTFPQMFHSYANALDLTEALRLLFVGEKLTAEDLRDSSDEVSIFWYTLICQNLEEEVRAIEAYIVPELSDNPPF</sequence>
<evidence type="ECO:0000313" key="2">
    <source>
        <dbReference type="Proteomes" id="UP000664357"/>
    </source>
</evidence>
<proteinExistence type="predicted"/>
<organism evidence="1 2">
    <name type="scientific">Candidatus Enterococcus ferrettii</name>
    <dbReference type="NCBI Taxonomy" id="2815324"/>
    <lineage>
        <taxon>Bacteria</taxon>
        <taxon>Bacillati</taxon>
        <taxon>Bacillota</taxon>
        <taxon>Bacilli</taxon>
        <taxon>Lactobacillales</taxon>
        <taxon>Enterococcaceae</taxon>
        <taxon>Enterococcus</taxon>
    </lineage>
</organism>
<gene>
    <name evidence="1" type="ORF">JZO67_004300</name>
</gene>
<evidence type="ECO:0000313" key="1">
    <source>
        <dbReference type="EMBL" id="MEO1772318.1"/>
    </source>
</evidence>
<accession>A0ABV0EXF5</accession>
<keyword evidence="2" id="KW-1185">Reference proteome</keyword>
<comment type="caution">
    <text evidence="1">The sequence shown here is derived from an EMBL/GenBank/DDBJ whole genome shotgun (WGS) entry which is preliminary data.</text>
</comment>
<reference evidence="1 2" key="1">
    <citation type="submission" date="2024-02" db="EMBL/GenBank/DDBJ databases">
        <title>The Genome Sequence of Enterococcus sp. DIV0159.</title>
        <authorList>
            <person name="Earl A."/>
            <person name="Manson A."/>
            <person name="Gilmore M."/>
            <person name="Sanders J."/>
            <person name="Shea T."/>
            <person name="Howe W."/>
            <person name="Livny J."/>
            <person name="Cuomo C."/>
            <person name="Neafsey D."/>
            <person name="Birren B."/>
        </authorList>
    </citation>
    <scope>NUCLEOTIDE SEQUENCE [LARGE SCALE GENOMIC DNA]</scope>
    <source>
        <strain evidence="1 2">665A</strain>
    </source>
</reference>
<dbReference type="EMBL" id="JAFREL020000004">
    <property type="protein sequence ID" value="MEO1772318.1"/>
    <property type="molecule type" value="Genomic_DNA"/>
</dbReference>
<evidence type="ECO:0008006" key="3">
    <source>
        <dbReference type="Google" id="ProtNLM"/>
    </source>
</evidence>
<dbReference type="Proteomes" id="UP000664357">
    <property type="component" value="Unassembled WGS sequence"/>
</dbReference>